<reference evidence="2 3" key="1">
    <citation type="submission" date="2016-12" db="EMBL/GenBank/DDBJ databases">
        <title>The genome of dimorphic prosthecate Glycocaulis alkaliphilus 6b-8t, isolated from crude oil dictates its adaptability in petroleum environments.</title>
        <authorList>
            <person name="Wu X.-L."/>
            <person name="Geng S."/>
        </authorList>
    </citation>
    <scope>NUCLEOTIDE SEQUENCE [LARGE SCALE GENOMIC DNA]</scope>
    <source>
        <strain evidence="2 3">6B-8</strain>
    </source>
</reference>
<feature type="signal peptide" evidence="1">
    <location>
        <begin position="1"/>
        <end position="23"/>
    </location>
</feature>
<keyword evidence="1" id="KW-0732">Signal</keyword>
<dbReference type="KEGG" id="gak:X907_2239"/>
<organism evidence="2 3">
    <name type="scientific">Glycocaulis alkaliphilus</name>
    <dbReference type="NCBI Taxonomy" id="1434191"/>
    <lineage>
        <taxon>Bacteria</taxon>
        <taxon>Pseudomonadati</taxon>
        <taxon>Pseudomonadota</taxon>
        <taxon>Alphaproteobacteria</taxon>
        <taxon>Maricaulales</taxon>
        <taxon>Maricaulaceae</taxon>
        <taxon>Glycocaulis</taxon>
    </lineage>
</organism>
<evidence type="ECO:0000256" key="1">
    <source>
        <dbReference type="SAM" id="SignalP"/>
    </source>
</evidence>
<keyword evidence="3" id="KW-1185">Reference proteome</keyword>
<name>A0A3T0EBP5_9PROT</name>
<dbReference type="RefSeq" id="WP_127567957.1">
    <property type="nucleotide sequence ID" value="NZ_BMFB01000001.1"/>
</dbReference>
<dbReference type="Proteomes" id="UP000286954">
    <property type="component" value="Chromosome"/>
</dbReference>
<accession>A0A3T0EBP5</accession>
<sequence>MQLIRALTACLLLLAAGSSPVLAQDAGQLIALSERLQGEAEARADALENGGVPAIDADDVFLGDTARFSSDMRALALHIDAHGGPADLPCIFRGMAEDADMRRTSLEADPASVEDYRQLARTFSHAVIIAADVETEGPDTGFPPSCPSAG</sequence>
<proteinExistence type="predicted"/>
<dbReference type="AlphaFoldDB" id="A0A3T0EBP5"/>
<dbReference type="EMBL" id="CP018911">
    <property type="protein sequence ID" value="AZU04754.1"/>
    <property type="molecule type" value="Genomic_DNA"/>
</dbReference>
<protein>
    <submittedName>
        <fullName evidence="2">Uncharacterized protein</fullName>
    </submittedName>
</protein>
<evidence type="ECO:0000313" key="3">
    <source>
        <dbReference type="Proteomes" id="UP000286954"/>
    </source>
</evidence>
<feature type="chain" id="PRO_5019179453" evidence="1">
    <location>
        <begin position="24"/>
        <end position="150"/>
    </location>
</feature>
<evidence type="ECO:0000313" key="2">
    <source>
        <dbReference type="EMBL" id="AZU04754.1"/>
    </source>
</evidence>
<gene>
    <name evidence="2" type="ORF">X907_2239</name>
</gene>
<dbReference type="OrthoDB" id="7632609at2"/>